<keyword evidence="3" id="KW-1185">Reference proteome</keyword>
<keyword evidence="1" id="KW-0812">Transmembrane</keyword>
<dbReference type="AlphaFoldDB" id="A0A1I2Z8J5"/>
<feature type="transmembrane region" description="Helical" evidence="1">
    <location>
        <begin position="48"/>
        <end position="67"/>
    </location>
</feature>
<proteinExistence type="predicted"/>
<dbReference type="STRING" id="341036.SAMN05660649_04817"/>
<protein>
    <submittedName>
        <fullName evidence="2">Uncharacterized protein</fullName>
    </submittedName>
</protein>
<keyword evidence="1" id="KW-0472">Membrane</keyword>
<name>A0A1I2Z8J5_9FIRM</name>
<evidence type="ECO:0000256" key="1">
    <source>
        <dbReference type="SAM" id="Phobius"/>
    </source>
</evidence>
<dbReference type="EMBL" id="FOOX01000025">
    <property type="protein sequence ID" value="SFH34173.1"/>
    <property type="molecule type" value="Genomic_DNA"/>
</dbReference>
<dbReference type="Proteomes" id="UP000199337">
    <property type="component" value="Unassembled WGS sequence"/>
</dbReference>
<organism evidence="2 3">
    <name type="scientific">Desulfotruncus arcticus DSM 17038</name>
    <dbReference type="NCBI Taxonomy" id="1121424"/>
    <lineage>
        <taxon>Bacteria</taxon>
        <taxon>Bacillati</taxon>
        <taxon>Bacillota</taxon>
        <taxon>Clostridia</taxon>
        <taxon>Eubacteriales</taxon>
        <taxon>Desulfallaceae</taxon>
        <taxon>Desulfotruncus</taxon>
    </lineage>
</organism>
<sequence>MIRTYFFGFFDLIENNLFLIGLALLLALLFGSFFRLIRYYMLDFGMPYVKSSIIAAILIAVICFIFYERGVVEWICQFSTWY</sequence>
<accession>A0A1I2Z8J5</accession>
<feature type="transmembrane region" description="Helical" evidence="1">
    <location>
        <begin position="17"/>
        <end position="36"/>
    </location>
</feature>
<evidence type="ECO:0000313" key="3">
    <source>
        <dbReference type="Proteomes" id="UP000199337"/>
    </source>
</evidence>
<keyword evidence="1" id="KW-1133">Transmembrane helix</keyword>
<evidence type="ECO:0000313" key="2">
    <source>
        <dbReference type="EMBL" id="SFH34173.1"/>
    </source>
</evidence>
<reference evidence="3" key="1">
    <citation type="submission" date="2016-10" db="EMBL/GenBank/DDBJ databases">
        <authorList>
            <person name="Varghese N."/>
            <person name="Submissions S."/>
        </authorList>
    </citation>
    <scope>NUCLEOTIDE SEQUENCE [LARGE SCALE GENOMIC DNA]</scope>
    <source>
        <strain evidence="3">DSM 17038</strain>
    </source>
</reference>
<gene>
    <name evidence="2" type="ORF">SAMN05660649_04817</name>
</gene>